<keyword evidence="6" id="KW-1185">Reference proteome</keyword>
<feature type="domain" description="Bacillithiol biosynthesis BshC N-terminal Rossmann-like" evidence="3">
    <location>
        <begin position="1"/>
        <end position="380"/>
    </location>
</feature>
<dbReference type="NCBIfam" id="TIGR03998">
    <property type="entry name" value="thiol_BshC"/>
    <property type="match status" value="1"/>
</dbReference>
<dbReference type="AlphaFoldDB" id="A0A9X3Z3J3"/>
<evidence type="ECO:0000256" key="1">
    <source>
        <dbReference type="ARBA" id="ARBA00022598"/>
    </source>
</evidence>
<sequence length="540" mass="61696">MKIECVALPLANPLADAYQQGKADALQFFAYHPYRSDSYRERIAWLKARPIPHREELADGLYAYNSQIGNHPEALVQIERLRCTQTLVVVGGQQAGVLTGPLYTIYKAVHLVQAAKRLSAELQTEVVPVFWIAGEDHDIDEIDHLYWLAEGGTALRKGRLALPRKGRPSASMLPLDPDECRRFLAGFFADQTETAETAVIRDLLEESLAASETVTDWFARLMARLFGKHGLVLVESSLPFVRKLEQPMFRAILEQNERLASLLLDAAERIGAAGYPLQLQVEAHQANLFLYEDGDRLLLERRGERFVTRRRSYTREELMRLAETEPERFSANVVTRALMQEHLFPTLAFVAGPGEVAYWAYFKEVFEHFGLRLPIVLPRLSVTLVEGAMERLLRECGLTVERMLKDFAGWKAEWEARREPHPLAGRFEEVREALLDLYRPLVDEVVRLEPGMRQLAEKNVGMLMAQVDFLEKRLLRSLDQREDVGRVRVRRLEAALLPEGAWQERKLSFVPFANKHGLDLVDRLVEAPFVHDGTHQVIYL</sequence>
<comment type="similarity">
    <text evidence="2">Belongs to the BshC family.</text>
</comment>
<dbReference type="GO" id="GO:0016874">
    <property type="term" value="F:ligase activity"/>
    <property type="evidence" value="ECO:0007669"/>
    <property type="project" value="UniProtKB-UniRule"/>
</dbReference>
<protein>
    <recommendedName>
        <fullName evidence="2">Putative cysteine ligase BshC</fullName>
        <ecNumber evidence="2">6.-.-.-</ecNumber>
    </recommendedName>
</protein>
<comment type="function">
    <text evidence="2">Involved in bacillithiol (BSH) biosynthesis. May catalyze the last step of the pathway, the addition of cysteine to glucosamine malate (GlcN-Mal) to generate BSH.</text>
</comment>
<gene>
    <name evidence="2 5" type="primary">bshC</name>
    <name evidence="5" type="ORF">O3V59_10305</name>
</gene>
<accession>A0A9X3Z3J3</accession>
<comment type="caution">
    <text evidence="5">The sequence shown here is derived from an EMBL/GenBank/DDBJ whole genome shotgun (WGS) entry which is preliminary data.</text>
</comment>
<dbReference type="HAMAP" id="MF_01867">
    <property type="entry name" value="BshC"/>
    <property type="match status" value="1"/>
</dbReference>
<reference evidence="5" key="1">
    <citation type="submission" date="2022-12" db="EMBL/GenBank/DDBJ databases">
        <title>Draft genome sequence of the thermophilic strain Brevibacillus thermoruber HT42, isolated from Los Humeros, Puebla, Mexico, with biotechnological potential.</title>
        <authorList>
            <person name="Lara Sanchez J."/>
            <person name="Solis Palacios R."/>
            <person name="Bustos Baena A.S."/>
            <person name="Ruz Baez A.E."/>
            <person name="Espinosa Luna G."/>
            <person name="Oliart Ros R.M."/>
        </authorList>
    </citation>
    <scope>NUCLEOTIDE SEQUENCE</scope>
    <source>
        <strain evidence="5">HT42</strain>
    </source>
</reference>
<dbReference type="InterPro" id="IPR055398">
    <property type="entry name" value="Rossmann-like_BshC"/>
</dbReference>
<dbReference type="Pfam" id="PF10079">
    <property type="entry name" value="Rossmann-like_BshC"/>
    <property type="match status" value="1"/>
</dbReference>
<evidence type="ECO:0000313" key="5">
    <source>
        <dbReference type="EMBL" id="MDA5108754.1"/>
    </source>
</evidence>
<dbReference type="Proteomes" id="UP001151071">
    <property type="component" value="Unassembled WGS sequence"/>
</dbReference>
<evidence type="ECO:0000313" key="6">
    <source>
        <dbReference type="Proteomes" id="UP001151071"/>
    </source>
</evidence>
<dbReference type="InterPro" id="IPR011199">
    <property type="entry name" value="Bacillithiol_biosynth_BshC"/>
</dbReference>
<organism evidence="5 6">
    <name type="scientific">Brevibacillus thermoruber</name>
    <dbReference type="NCBI Taxonomy" id="33942"/>
    <lineage>
        <taxon>Bacteria</taxon>
        <taxon>Bacillati</taxon>
        <taxon>Bacillota</taxon>
        <taxon>Bacilli</taxon>
        <taxon>Bacillales</taxon>
        <taxon>Paenibacillaceae</taxon>
        <taxon>Brevibacillus</taxon>
    </lineage>
</organism>
<dbReference type="EC" id="6.-.-.-" evidence="2"/>
<name>A0A9X3Z3J3_9BACL</name>
<dbReference type="InterPro" id="IPR055399">
    <property type="entry name" value="CC_BshC"/>
</dbReference>
<dbReference type="EMBL" id="JAPYYP010000010">
    <property type="protein sequence ID" value="MDA5108754.1"/>
    <property type="molecule type" value="Genomic_DNA"/>
</dbReference>
<proteinExistence type="inferred from homology"/>
<evidence type="ECO:0000259" key="4">
    <source>
        <dbReference type="Pfam" id="PF24850"/>
    </source>
</evidence>
<evidence type="ECO:0000256" key="2">
    <source>
        <dbReference type="HAMAP-Rule" id="MF_01867"/>
    </source>
</evidence>
<dbReference type="PIRSF" id="PIRSF012535">
    <property type="entry name" value="UCP012535"/>
    <property type="match status" value="1"/>
</dbReference>
<dbReference type="RefSeq" id="WP_271140081.1">
    <property type="nucleotide sequence ID" value="NZ_JAPYYP010000010.1"/>
</dbReference>
<feature type="domain" description="Bacillithiol biosynthesis BshC C-terminal coiled-coil" evidence="4">
    <location>
        <begin position="382"/>
        <end position="540"/>
    </location>
</feature>
<dbReference type="Pfam" id="PF24850">
    <property type="entry name" value="CC_BshC"/>
    <property type="match status" value="1"/>
</dbReference>
<evidence type="ECO:0000259" key="3">
    <source>
        <dbReference type="Pfam" id="PF10079"/>
    </source>
</evidence>
<keyword evidence="1 2" id="KW-0436">Ligase</keyword>